<reference evidence="1" key="1">
    <citation type="journal article" date="2014" name="Front. Microbiol.">
        <title>High frequency of phylogenetically diverse reductive dehalogenase-homologous genes in deep subseafloor sedimentary metagenomes.</title>
        <authorList>
            <person name="Kawai M."/>
            <person name="Futagami T."/>
            <person name="Toyoda A."/>
            <person name="Takaki Y."/>
            <person name="Nishi S."/>
            <person name="Hori S."/>
            <person name="Arai W."/>
            <person name="Tsubouchi T."/>
            <person name="Morono Y."/>
            <person name="Uchiyama I."/>
            <person name="Ito T."/>
            <person name="Fujiyama A."/>
            <person name="Inagaki F."/>
            <person name="Takami H."/>
        </authorList>
    </citation>
    <scope>NUCLEOTIDE SEQUENCE</scope>
    <source>
        <strain evidence="1">Expedition CK06-06</strain>
    </source>
</reference>
<comment type="caution">
    <text evidence="1">The sequence shown here is derived from an EMBL/GenBank/DDBJ whole genome shotgun (WGS) entry which is preliminary data.</text>
</comment>
<gene>
    <name evidence="1" type="ORF">S03H2_11848</name>
</gene>
<accession>X1FFK9</accession>
<sequence>MLIKSALRAIECYKEIKQADFIDDIEQGISIVVGEKRTEMLNFNYVIDTVYPDEDLFFVHESKGKIEVEYISDDDGEATFSKLDEIQN</sequence>
<dbReference type="EMBL" id="BARU01006032">
    <property type="protein sequence ID" value="GAH44421.1"/>
    <property type="molecule type" value="Genomic_DNA"/>
</dbReference>
<organism evidence="1">
    <name type="scientific">marine sediment metagenome</name>
    <dbReference type="NCBI Taxonomy" id="412755"/>
    <lineage>
        <taxon>unclassified sequences</taxon>
        <taxon>metagenomes</taxon>
        <taxon>ecological metagenomes</taxon>
    </lineage>
</organism>
<dbReference type="AlphaFoldDB" id="X1FFK9"/>
<evidence type="ECO:0000313" key="1">
    <source>
        <dbReference type="EMBL" id="GAH44421.1"/>
    </source>
</evidence>
<protein>
    <submittedName>
        <fullName evidence="1">Uncharacterized protein</fullName>
    </submittedName>
</protein>
<name>X1FFK9_9ZZZZ</name>
<proteinExistence type="predicted"/>